<keyword evidence="8" id="KW-0249">Electron transport</keyword>
<evidence type="ECO:0000313" key="12">
    <source>
        <dbReference type="EMBL" id="BBU84904.1"/>
    </source>
</evidence>
<keyword evidence="10" id="KW-0408">Iron</keyword>
<dbReference type="Pfam" id="PF01654">
    <property type="entry name" value="Cyt_bd_oxida_I"/>
    <property type="match status" value="1"/>
</dbReference>
<gene>
    <name evidence="12" type="ORF">EIMP300_63040</name>
</gene>
<keyword evidence="4" id="KW-1003">Cell membrane</keyword>
<evidence type="ECO:0000313" key="13">
    <source>
        <dbReference type="Proteomes" id="UP000467488"/>
    </source>
</evidence>
<sequence>MRTEQLAIIGTLQLGDSSAYEVAQVQPVKLAAMEGEWQTEPAPAPFHVVAWPEQDQERNAFAIKIPALLGILATHSLDKPVPGLKNLMAETYPRLQRGRMAWLLMQEISQGNREPHVLQAFRELEGDLGYGMLLSRYAPDMNHVTAAQYQAAMRGAIPQVAPVFWSFRINGGLWFPAATGDADCACPDAAWQNRPASLGAENGALEFAAAVDCD</sequence>
<evidence type="ECO:0000256" key="9">
    <source>
        <dbReference type="ARBA" id="ARBA00022989"/>
    </source>
</evidence>
<accession>A0A8S0FVU4</accession>
<evidence type="ECO:0000256" key="8">
    <source>
        <dbReference type="ARBA" id="ARBA00022982"/>
    </source>
</evidence>
<dbReference type="InterPro" id="IPR002585">
    <property type="entry name" value="Cyt-d_ubiquinol_oxidase_su_1"/>
</dbReference>
<keyword evidence="5" id="KW-0349">Heme</keyword>
<keyword evidence="7" id="KW-0479">Metal-binding</keyword>
<dbReference type="GO" id="GO:0009055">
    <property type="term" value="F:electron transfer activity"/>
    <property type="evidence" value="ECO:0007669"/>
    <property type="project" value="InterPro"/>
</dbReference>
<dbReference type="GO" id="GO:0019646">
    <property type="term" value="P:aerobic electron transport chain"/>
    <property type="evidence" value="ECO:0007669"/>
    <property type="project" value="InterPro"/>
</dbReference>
<dbReference type="EMBL" id="AP022360">
    <property type="protein sequence ID" value="BBU84904.1"/>
    <property type="molecule type" value="Genomic_DNA"/>
</dbReference>
<evidence type="ECO:0000256" key="7">
    <source>
        <dbReference type="ARBA" id="ARBA00022723"/>
    </source>
</evidence>
<organism evidence="12 13">
    <name type="scientific">Escherichia coli</name>
    <dbReference type="NCBI Taxonomy" id="562"/>
    <lineage>
        <taxon>Bacteria</taxon>
        <taxon>Pseudomonadati</taxon>
        <taxon>Pseudomonadota</taxon>
        <taxon>Gammaproteobacteria</taxon>
        <taxon>Enterobacterales</taxon>
        <taxon>Enterobacteriaceae</taxon>
        <taxon>Escherichia</taxon>
    </lineage>
</organism>
<evidence type="ECO:0000256" key="6">
    <source>
        <dbReference type="ARBA" id="ARBA00022692"/>
    </source>
</evidence>
<evidence type="ECO:0000256" key="3">
    <source>
        <dbReference type="ARBA" id="ARBA00022448"/>
    </source>
</evidence>
<protein>
    <submittedName>
        <fullName evidence="12">Uncharacterized protein</fullName>
    </submittedName>
</protein>
<dbReference type="PANTHER" id="PTHR30365:SF7">
    <property type="entry name" value="CYTOCHROME BD-II UBIQUINOL OXIDASE SUBUNIT 1"/>
    <property type="match status" value="1"/>
</dbReference>
<evidence type="ECO:0000256" key="4">
    <source>
        <dbReference type="ARBA" id="ARBA00022475"/>
    </source>
</evidence>
<keyword evidence="3" id="KW-0813">Transport</keyword>
<evidence type="ECO:0000256" key="10">
    <source>
        <dbReference type="ARBA" id="ARBA00023004"/>
    </source>
</evidence>
<comment type="subcellular location">
    <subcellularLocation>
        <location evidence="1">Cell membrane</location>
        <topology evidence="1">Multi-pass membrane protein</topology>
    </subcellularLocation>
</comment>
<dbReference type="GO" id="GO:0020037">
    <property type="term" value="F:heme binding"/>
    <property type="evidence" value="ECO:0007669"/>
    <property type="project" value="TreeGrafter"/>
</dbReference>
<dbReference type="GO" id="GO:0070069">
    <property type="term" value="C:cytochrome complex"/>
    <property type="evidence" value="ECO:0007669"/>
    <property type="project" value="InterPro"/>
</dbReference>
<dbReference type="Proteomes" id="UP000467488">
    <property type="component" value="Chromosome"/>
</dbReference>
<proteinExistence type="inferred from homology"/>
<keyword evidence="6" id="KW-0812">Transmembrane</keyword>
<name>A0A8S0FVU4_ECOLX</name>
<evidence type="ECO:0000256" key="2">
    <source>
        <dbReference type="ARBA" id="ARBA00009819"/>
    </source>
</evidence>
<comment type="similarity">
    <text evidence="2">Belongs to the cytochrome ubiquinol oxidase subunit 1 family.</text>
</comment>
<evidence type="ECO:0000256" key="5">
    <source>
        <dbReference type="ARBA" id="ARBA00022617"/>
    </source>
</evidence>
<reference evidence="12 13" key="1">
    <citation type="submission" date="2020-01" db="EMBL/GenBank/DDBJ databases">
        <title>Dynamics of blaIMP-6 dissemination in carbapenem resistant Enterobacteriacea isolated from regional surveillance in Osaka, Japan.</title>
        <authorList>
            <person name="Abe R."/>
            <person name="Akeda Y."/>
            <person name="Sugawara Y."/>
            <person name="Yamamoto N."/>
            <person name="Tomono K."/>
            <person name="Takeuchi D."/>
            <person name="Kawahara R."/>
            <person name="Hamada S."/>
        </authorList>
    </citation>
    <scope>NUCLEOTIDE SEQUENCE [LARGE SCALE GENOMIC DNA]</scope>
    <source>
        <strain evidence="12 13">E300</strain>
    </source>
</reference>
<dbReference type="AlphaFoldDB" id="A0A8S0FVU4"/>
<keyword evidence="9" id="KW-1133">Transmembrane helix</keyword>
<dbReference type="GO" id="GO:0046872">
    <property type="term" value="F:metal ion binding"/>
    <property type="evidence" value="ECO:0007669"/>
    <property type="project" value="UniProtKB-KW"/>
</dbReference>
<dbReference type="GO" id="GO:0016682">
    <property type="term" value="F:oxidoreductase activity, acting on diphenols and related substances as donors, oxygen as acceptor"/>
    <property type="evidence" value="ECO:0007669"/>
    <property type="project" value="TreeGrafter"/>
</dbReference>
<evidence type="ECO:0000256" key="1">
    <source>
        <dbReference type="ARBA" id="ARBA00004651"/>
    </source>
</evidence>
<evidence type="ECO:0000256" key="11">
    <source>
        <dbReference type="ARBA" id="ARBA00023136"/>
    </source>
</evidence>
<dbReference type="PANTHER" id="PTHR30365">
    <property type="entry name" value="CYTOCHROME D UBIQUINOL OXIDASE"/>
    <property type="match status" value="1"/>
</dbReference>
<keyword evidence="11" id="KW-0472">Membrane</keyword>
<dbReference type="GO" id="GO:0005886">
    <property type="term" value="C:plasma membrane"/>
    <property type="evidence" value="ECO:0007669"/>
    <property type="project" value="UniProtKB-SubCell"/>
</dbReference>